<dbReference type="EMBL" id="LR899788">
    <property type="protein sequence ID" value="CAD7242455.1"/>
    <property type="molecule type" value="Genomic_DNA"/>
</dbReference>
<proteinExistence type="predicted"/>
<evidence type="ECO:0000259" key="3">
    <source>
        <dbReference type="Pfam" id="PF07912"/>
    </source>
</evidence>
<dbReference type="Gene3D" id="1.20.1150.12">
    <property type="entry name" value="Endoplasmic reticulum resident protein 29, C-terminal domain"/>
    <property type="match status" value="1"/>
</dbReference>
<name>A0A7R8X2E7_9CRUS</name>
<dbReference type="FunFam" id="1.20.1150.12:FF:000001">
    <property type="entry name" value="Endoplasmic reticulum resident protein 29"/>
    <property type="match status" value="1"/>
</dbReference>
<keyword evidence="1" id="KW-0256">Endoplasmic reticulum</keyword>
<keyword evidence="5" id="KW-1185">Reference proteome</keyword>
<evidence type="ECO:0000256" key="1">
    <source>
        <dbReference type="ARBA" id="ARBA00022824"/>
    </source>
</evidence>
<dbReference type="GO" id="GO:0005788">
    <property type="term" value="C:endoplasmic reticulum lumen"/>
    <property type="evidence" value="ECO:0007669"/>
    <property type="project" value="InterPro"/>
</dbReference>
<reference evidence="4" key="1">
    <citation type="submission" date="2020-11" db="EMBL/GenBank/DDBJ databases">
        <authorList>
            <person name="Tran Van P."/>
        </authorList>
    </citation>
    <scope>NUCLEOTIDE SEQUENCE</scope>
</reference>
<dbReference type="GO" id="GO:0009306">
    <property type="term" value="P:protein secretion"/>
    <property type="evidence" value="ECO:0007669"/>
    <property type="project" value="InterPro"/>
</dbReference>
<dbReference type="Gene3D" id="3.40.30.10">
    <property type="entry name" value="Glutaredoxin"/>
    <property type="match status" value="1"/>
</dbReference>
<accession>A0A7R8X2E7</accession>
<dbReference type="AlphaFoldDB" id="A0A7R8X2E7"/>
<dbReference type="InterPro" id="IPR016855">
    <property type="entry name" value="ERp29"/>
</dbReference>
<organism evidence="4">
    <name type="scientific">Darwinula stevensoni</name>
    <dbReference type="NCBI Taxonomy" id="69355"/>
    <lineage>
        <taxon>Eukaryota</taxon>
        <taxon>Metazoa</taxon>
        <taxon>Ecdysozoa</taxon>
        <taxon>Arthropoda</taxon>
        <taxon>Crustacea</taxon>
        <taxon>Oligostraca</taxon>
        <taxon>Ostracoda</taxon>
        <taxon>Podocopa</taxon>
        <taxon>Podocopida</taxon>
        <taxon>Darwinulocopina</taxon>
        <taxon>Darwinuloidea</taxon>
        <taxon>Darwinulidae</taxon>
        <taxon>Darwinula</taxon>
    </lineage>
</organism>
<evidence type="ECO:0000313" key="5">
    <source>
        <dbReference type="Proteomes" id="UP000677054"/>
    </source>
</evidence>
<dbReference type="PANTHER" id="PTHR12211:SF0">
    <property type="entry name" value="ENDOPLASMIC RETICULUM RESIDENT PROTEIN 29"/>
    <property type="match status" value="1"/>
</dbReference>
<dbReference type="EMBL" id="CAJPEV010000271">
    <property type="protein sequence ID" value="CAG0883236.1"/>
    <property type="molecule type" value="Genomic_DNA"/>
</dbReference>
<evidence type="ECO:0000313" key="4">
    <source>
        <dbReference type="EMBL" id="CAD7242455.1"/>
    </source>
</evidence>
<evidence type="ECO:0000259" key="2">
    <source>
        <dbReference type="Pfam" id="PF07749"/>
    </source>
</evidence>
<dbReference type="SUPFAM" id="SSF47933">
    <property type="entry name" value="ERP29 C domain-like"/>
    <property type="match status" value="1"/>
</dbReference>
<dbReference type="SUPFAM" id="SSF52833">
    <property type="entry name" value="Thioredoxin-like"/>
    <property type="match status" value="1"/>
</dbReference>
<dbReference type="Pfam" id="PF07912">
    <property type="entry name" value="ERp29_N"/>
    <property type="match status" value="1"/>
</dbReference>
<gene>
    <name evidence="4" type="ORF">DSTB1V02_LOCUS2421</name>
</gene>
<feature type="domain" description="ERp29 N-terminal" evidence="3">
    <location>
        <begin position="2"/>
        <end position="106"/>
    </location>
</feature>
<dbReference type="Proteomes" id="UP000677054">
    <property type="component" value="Unassembled WGS sequence"/>
</dbReference>
<dbReference type="PANTHER" id="PTHR12211">
    <property type="entry name" value="ENDOPLASMIC RETICULUM PROTEIN ERP29"/>
    <property type="match status" value="1"/>
</dbReference>
<evidence type="ECO:0008006" key="6">
    <source>
        <dbReference type="Google" id="ProtNLM"/>
    </source>
</evidence>
<protein>
    <recommendedName>
        <fullName evidence="6">Endoplasmic reticulum resident protein 29</fullName>
    </recommendedName>
</protein>
<dbReference type="InterPro" id="IPR012883">
    <property type="entry name" value="ERp29_N"/>
</dbReference>
<dbReference type="OrthoDB" id="417262at2759"/>
<dbReference type="InterPro" id="IPR036356">
    <property type="entry name" value="ERp29_C_sf"/>
</dbReference>
<dbReference type="InterPro" id="IPR011679">
    <property type="entry name" value="ERp29_C"/>
</dbReference>
<sequence length="211" mass="24420">MVLSKFKATLLKFDVAYPYGEKHEEFAKVAEAARDIPDLLIAEVNVKDYGDKDNEDLAQRFNVDAKNFPVAKLFIGDQDPIPYEGEWKSSELMRFLSTKSGIWMSLPGCLEQFDRLAMQFMSETSEDARRKILREAEDEWDKVKGKTQQVAAETYVKIMRKAIEKGDSFVPGEVDRIEKLVKDKINKEKKEEMQNRLNILNSFKKSPRDEL</sequence>
<feature type="domain" description="Endoplasmic reticulum resident protein 29 C-terminal" evidence="2">
    <location>
        <begin position="108"/>
        <end position="203"/>
    </location>
</feature>
<dbReference type="Pfam" id="PF07749">
    <property type="entry name" value="ERp29"/>
    <property type="match status" value="1"/>
</dbReference>
<dbReference type="InterPro" id="IPR036249">
    <property type="entry name" value="Thioredoxin-like_sf"/>
</dbReference>